<dbReference type="GO" id="GO:0012505">
    <property type="term" value="C:endomembrane system"/>
    <property type="evidence" value="ECO:0007669"/>
    <property type="project" value="UniProtKB-SubCell"/>
</dbReference>
<evidence type="ECO:0000256" key="8">
    <source>
        <dbReference type="RuleBase" id="RU003827"/>
    </source>
</evidence>
<dbReference type="SMART" id="SM01190">
    <property type="entry name" value="EMP24_GP25L"/>
    <property type="match status" value="1"/>
</dbReference>
<sequence length="203" mass="23141">MAFIPLVLCSISLVLQLESSYGYFITIDAHAEECFHDQVTSGTKMGLIFEVAEGGFLDIDVTITGPDQKVIYTGERETNGKYAFAAYMDGTYHYCFSNKMSSMTPKIVKFSMDLGEPPKDTSKEEGAHHDKLSEMIGQLSEAMTGVKHEQEYMEVRERIHRAINDNTNSRVVWWSFFESLVLVAMTLGQVFYLKRFFEVRRVV</sequence>
<dbReference type="OrthoDB" id="1929172at2759"/>
<evidence type="ECO:0000259" key="11">
    <source>
        <dbReference type="PROSITE" id="PS50866"/>
    </source>
</evidence>
<keyword evidence="5 9" id="KW-1133">Transmembrane helix</keyword>
<dbReference type="Pfam" id="PF01105">
    <property type="entry name" value="EMP24_GP25L"/>
    <property type="match status" value="1"/>
</dbReference>
<evidence type="ECO:0000256" key="6">
    <source>
        <dbReference type="ARBA" id="ARBA00023136"/>
    </source>
</evidence>
<dbReference type="AlphaFoldDB" id="A0A2B4RPU3"/>
<dbReference type="EMBL" id="LSMT01000316">
    <property type="protein sequence ID" value="PFX20444.1"/>
    <property type="molecule type" value="Genomic_DNA"/>
</dbReference>
<feature type="domain" description="GOLD" evidence="11">
    <location>
        <begin position="32"/>
        <end position="114"/>
    </location>
</feature>
<dbReference type="SUPFAM" id="SSF101576">
    <property type="entry name" value="Supernatant protein factor (SPF), C-terminal domain"/>
    <property type="match status" value="1"/>
</dbReference>
<evidence type="ECO:0000256" key="4">
    <source>
        <dbReference type="ARBA" id="ARBA00022729"/>
    </source>
</evidence>
<dbReference type="PANTHER" id="PTHR22811">
    <property type="entry name" value="TRANSMEMBRANE EMP24 DOMAIN-CONTAINING PROTEIN"/>
    <property type="match status" value="1"/>
</dbReference>
<evidence type="ECO:0000256" key="9">
    <source>
        <dbReference type="SAM" id="Phobius"/>
    </source>
</evidence>
<dbReference type="PROSITE" id="PS50866">
    <property type="entry name" value="GOLD"/>
    <property type="match status" value="1"/>
</dbReference>
<evidence type="ECO:0000256" key="7">
    <source>
        <dbReference type="ARBA" id="ARBA00037847"/>
    </source>
</evidence>
<protein>
    <submittedName>
        <fullName evidence="12">Transmembrane emp24 domain-containing protein</fullName>
    </submittedName>
</protein>
<dbReference type="InterPro" id="IPR009038">
    <property type="entry name" value="GOLD_dom"/>
</dbReference>
<dbReference type="STRING" id="50429.A0A2B4RPU3"/>
<dbReference type="Proteomes" id="UP000225706">
    <property type="component" value="Unassembled WGS sequence"/>
</dbReference>
<keyword evidence="4 10" id="KW-0732">Signal</keyword>
<reference evidence="13" key="1">
    <citation type="journal article" date="2017" name="bioRxiv">
        <title>Comparative analysis of the genomes of Stylophora pistillata and Acropora digitifera provides evidence for extensive differences between species of corals.</title>
        <authorList>
            <person name="Voolstra C.R."/>
            <person name="Li Y."/>
            <person name="Liew Y.J."/>
            <person name="Baumgarten S."/>
            <person name="Zoccola D."/>
            <person name="Flot J.-F."/>
            <person name="Tambutte S."/>
            <person name="Allemand D."/>
            <person name="Aranda M."/>
        </authorList>
    </citation>
    <scope>NUCLEOTIDE SEQUENCE [LARGE SCALE GENOMIC DNA]</scope>
</reference>
<feature type="chain" id="PRO_5012112007" evidence="10">
    <location>
        <begin position="23"/>
        <end position="203"/>
    </location>
</feature>
<feature type="transmembrane region" description="Helical" evidence="9">
    <location>
        <begin position="171"/>
        <end position="193"/>
    </location>
</feature>
<comment type="caution">
    <text evidence="12">The sequence shown here is derived from an EMBL/GenBank/DDBJ whole genome shotgun (WGS) entry which is preliminary data.</text>
</comment>
<feature type="signal peptide" evidence="10">
    <location>
        <begin position="1"/>
        <end position="22"/>
    </location>
</feature>
<evidence type="ECO:0000256" key="1">
    <source>
        <dbReference type="ARBA" id="ARBA00004479"/>
    </source>
</evidence>
<organism evidence="12 13">
    <name type="scientific">Stylophora pistillata</name>
    <name type="common">Smooth cauliflower coral</name>
    <dbReference type="NCBI Taxonomy" id="50429"/>
    <lineage>
        <taxon>Eukaryota</taxon>
        <taxon>Metazoa</taxon>
        <taxon>Cnidaria</taxon>
        <taxon>Anthozoa</taxon>
        <taxon>Hexacorallia</taxon>
        <taxon>Scleractinia</taxon>
        <taxon>Astrocoeniina</taxon>
        <taxon>Pocilloporidae</taxon>
        <taxon>Stylophora</taxon>
    </lineage>
</organism>
<gene>
    <name evidence="12" type="ORF">AWC38_SpisGene15100</name>
</gene>
<name>A0A2B4RPU3_STYPI</name>
<evidence type="ECO:0000313" key="13">
    <source>
        <dbReference type="Proteomes" id="UP000225706"/>
    </source>
</evidence>
<keyword evidence="6 9" id="KW-0472">Membrane</keyword>
<dbReference type="InterPro" id="IPR015720">
    <property type="entry name" value="Emp24-like"/>
</dbReference>
<dbReference type="InterPro" id="IPR036598">
    <property type="entry name" value="GOLD_dom_sf"/>
</dbReference>
<evidence type="ECO:0000256" key="3">
    <source>
        <dbReference type="ARBA" id="ARBA00022692"/>
    </source>
</evidence>
<evidence type="ECO:0000256" key="5">
    <source>
        <dbReference type="ARBA" id="ARBA00022989"/>
    </source>
</evidence>
<keyword evidence="3 8" id="KW-0812">Transmembrane</keyword>
<evidence type="ECO:0000256" key="2">
    <source>
        <dbReference type="ARBA" id="ARBA00007104"/>
    </source>
</evidence>
<comment type="subcellular location">
    <subcellularLocation>
        <location evidence="7">Endomembrane system</location>
        <topology evidence="7">Single-pass membrane protein</topology>
    </subcellularLocation>
    <subcellularLocation>
        <location evidence="1 8">Membrane</location>
        <topology evidence="1 8">Single-pass type I membrane protein</topology>
    </subcellularLocation>
</comment>
<dbReference type="GO" id="GO:0016020">
    <property type="term" value="C:membrane"/>
    <property type="evidence" value="ECO:0007669"/>
    <property type="project" value="UniProtKB-SubCell"/>
</dbReference>
<proteinExistence type="inferred from homology"/>
<accession>A0A2B4RPU3</accession>
<keyword evidence="13" id="KW-1185">Reference proteome</keyword>
<evidence type="ECO:0000256" key="10">
    <source>
        <dbReference type="SAM" id="SignalP"/>
    </source>
</evidence>
<evidence type="ECO:0000313" key="12">
    <source>
        <dbReference type="EMBL" id="PFX20444.1"/>
    </source>
</evidence>
<comment type="similarity">
    <text evidence="2 8">Belongs to the EMP24/GP25L family.</text>
</comment>